<dbReference type="HOGENOM" id="CLU_997731_0_0_1"/>
<keyword evidence="2" id="KW-0732">Signal</keyword>
<dbReference type="VEuPathDB" id="FungiDB:LEMA_P009270.1"/>
<dbReference type="GeneID" id="13286781"/>
<sequence>MLMKSAILATIFAAAATAQYGHYSCDPAKGSCQETWLSSSTTKIGPSFTHYPSIYGNPHDRHPNPYIGWLSRHPKSSSRSSSSYFSYQTGYSSYETSSESYGSSSTSTESNLIGYGSKSISSESSSSSKKLSTSSGPSSSKATFTLTPSSSASAVFPRIYSNSSTPITFSSSSASNSTATSFSITNSPSSSSSTKTSPTLSLQSTKKVCSLVGGPCGGSSGTRCCTVNLTCGSLLVRNKCCVRENQFCVFSPKQPTGGCCEGDCLGDGDGPNFVCQMPR</sequence>
<name>E5ACD8_LEPMJ</name>
<feature type="region of interest" description="Disordered" evidence="1">
    <location>
        <begin position="120"/>
        <end position="146"/>
    </location>
</feature>
<evidence type="ECO:0000313" key="4">
    <source>
        <dbReference type="Proteomes" id="UP000002668"/>
    </source>
</evidence>
<dbReference type="Proteomes" id="UP000002668">
    <property type="component" value="Genome"/>
</dbReference>
<feature type="compositionally biased region" description="Low complexity" evidence="1">
    <location>
        <begin position="120"/>
        <end position="141"/>
    </location>
</feature>
<evidence type="ECO:0000256" key="1">
    <source>
        <dbReference type="SAM" id="MobiDB-lite"/>
    </source>
</evidence>
<dbReference type="InParanoid" id="E5ACD8"/>
<gene>
    <name evidence="3" type="ORF">LEMA_P009270.1</name>
</gene>
<evidence type="ECO:0000256" key="2">
    <source>
        <dbReference type="SAM" id="SignalP"/>
    </source>
</evidence>
<dbReference type="EMBL" id="FP929139">
    <property type="protein sequence ID" value="CBY02140.1"/>
    <property type="molecule type" value="Genomic_DNA"/>
</dbReference>
<proteinExistence type="predicted"/>
<feature type="signal peptide" evidence="2">
    <location>
        <begin position="1"/>
        <end position="18"/>
    </location>
</feature>
<dbReference type="AlphaFoldDB" id="E5ACD8"/>
<organism evidence="3 4">
    <name type="scientific">Leptosphaeria maculans (strain JN3 / isolate v23.1.3 / race Av1-4-5-6-7-8)</name>
    <name type="common">Blackleg fungus</name>
    <name type="synonym">Phoma lingam</name>
    <dbReference type="NCBI Taxonomy" id="985895"/>
    <lineage>
        <taxon>Eukaryota</taxon>
        <taxon>Fungi</taxon>
        <taxon>Dikarya</taxon>
        <taxon>Ascomycota</taxon>
        <taxon>Pezizomycotina</taxon>
        <taxon>Dothideomycetes</taxon>
        <taxon>Pleosporomycetidae</taxon>
        <taxon>Pleosporales</taxon>
        <taxon>Pleosporineae</taxon>
        <taxon>Leptosphaeriaceae</taxon>
        <taxon>Plenodomus</taxon>
        <taxon>Plenodomus lingam/Leptosphaeria maculans species complex</taxon>
    </lineage>
</organism>
<protein>
    <submittedName>
        <fullName evidence="3">Predicted protein</fullName>
    </submittedName>
</protein>
<keyword evidence="4" id="KW-1185">Reference proteome</keyword>
<feature type="chain" id="PRO_5003195233" evidence="2">
    <location>
        <begin position="19"/>
        <end position="279"/>
    </location>
</feature>
<evidence type="ECO:0000313" key="3">
    <source>
        <dbReference type="EMBL" id="CBY02140.1"/>
    </source>
</evidence>
<accession>E5ACD8</accession>
<reference evidence="4" key="1">
    <citation type="journal article" date="2011" name="Nat. Commun.">
        <title>Effector diversification within compartments of the Leptosphaeria maculans genome affected by Repeat-Induced Point mutations.</title>
        <authorList>
            <person name="Rouxel T."/>
            <person name="Grandaubert J."/>
            <person name="Hane J.K."/>
            <person name="Hoede C."/>
            <person name="van de Wouw A.P."/>
            <person name="Couloux A."/>
            <person name="Dominguez V."/>
            <person name="Anthouard V."/>
            <person name="Bally P."/>
            <person name="Bourras S."/>
            <person name="Cozijnsen A.J."/>
            <person name="Ciuffetti L.M."/>
            <person name="Degrave A."/>
            <person name="Dilmaghani A."/>
            <person name="Duret L."/>
            <person name="Fudal I."/>
            <person name="Goodwin S.B."/>
            <person name="Gout L."/>
            <person name="Glaser N."/>
            <person name="Linglin J."/>
            <person name="Kema G.H.J."/>
            <person name="Lapalu N."/>
            <person name="Lawrence C.B."/>
            <person name="May K."/>
            <person name="Meyer M."/>
            <person name="Ollivier B."/>
            <person name="Poulain J."/>
            <person name="Schoch C.L."/>
            <person name="Simon A."/>
            <person name="Spatafora J.W."/>
            <person name="Stachowiak A."/>
            <person name="Turgeon B.G."/>
            <person name="Tyler B.M."/>
            <person name="Vincent D."/>
            <person name="Weissenbach J."/>
            <person name="Amselem J."/>
            <person name="Quesneville H."/>
            <person name="Oliver R.P."/>
            <person name="Wincker P."/>
            <person name="Balesdent M.-H."/>
            <person name="Howlett B.J."/>
        </authorList>
    </citation>
    <scope>NUCLEOTIDE SEQUENCE [LARGE SCALE GENOMIC DNA]</scope>
    <source>
        <strain evidence="4">JN3 / isolate v23.1.3 / race Av1-4-5-6-7-8</strain>
    </source>
</reference>